<feature type="transmembrane region" description="Helical" evidence="1">
    <location>
        <begin position="7"/>
        <end position="27"/>
    </location>
</feature>
<accession>F0QV54</accession>
<dbReference type="AlphaFoldDB" id="F0QV54"/>
<feature type="transmembrane region" description="Helical" evidence="1">
    <location>
        <begin position="47"/>
        <end position="68"/>
    </location>
</feature>
<keyword evidence="3" id="KW-1185">Reference proteome</keyword>
<feature type="transmembrane region" description="Helical" evidence="1">
    <location>
        <begin position="231"/>
        <end position="253"/>
    </location>
</feature>
<feature type="transmembrane region" description="Helical" evidence="1">
    <location>
        <begin position="101"/>
        <end position="121"/>
    </location>
</feature>
<dbReference type="EMBL" id="CP002529">
    <property type="protein sequence ID" value="ADY00786.1"/>
    <property type="molecule type" value="Genomic_DNA"/>
</dbReference>
<name>F0QV54_VULM7</name>
<dbReference type="STRING" id="985053.VMUT_0575"/>
<dbReference type="KEGG" id="vmo:VMUT_0575"/>
<evidence type="ECO:0000256" key="1">
    <source>
        <dbReference type="SAM" id="Phobius"/>
    </source>
</evidence>
<dbReference type="Proteomes" id="UP000007485">
    <property type="component" value="Chromosome"/>
</dbReference>
<keyword evidence="1" id="KW-0812">Transmembrane</keyword>
<evidence type="ECO:0000313" key="2">
    <source>
        <dbReference type="EMBL" id="ADY00786.1"/>
    </source>
</evidence>
<proteinExistence type="predicted"/>
<keyword evidence="1" id="KW-1133">Transmembrane helix</keyword>
<protein>
    <submittedName>
        <fullName evidence="2">Uncharacterized protein</fullName>
    </submittedName>
</protein>
<gene>
    <name evidence="2" type="ordered locus">VMUT_0575</name>
</gene>
<reference evidence="2 3" key="1">
    <citation type="journal article" date="2011" name="J. Bacteriol.">
        <title>Complete genome sequence of 'Vulcanisaeta moutnovskia' strain 768-28, a novel member of the hyperthermophilic crenarchaeal genus vulcanisaeta.</title>
        <authorList>
            <person name="Gumerov V.M."/>
            <person name="Mardanov A.V."/>
            <person name="Beletsky A.V."/>
            <person name="Prokofeva M.I."/>
            <person name="Bonch-Osmolovskaya E.A."/>
            <person name="Ravin N.V."/>
            <person name="Skryabin K.G."/>
        </authorList>
    </citation>
    <scope>NUCLEOTIDE SEQUENCE [LARGE SCALE GENOMIC DNA]</scope>
    <source>
        <strain evidence="2 3">768-28</strain>
    </source>
</reference>
<sequence>MSNEGVALLIMYVFVVFTVILPLALTPLDFLMGYINAVNVRILVSKYLEVMVGVILLLVSGAFLVYRYSSSLVRFVMRDMIRIYHSHGIFDIFINKKLIQLYLLLLIPAVITYLVSSGILRVTNSNYITPNNFPLINPVNLTLMIIGIVNLVLSTWLIISISYLQLRIATKRIISRLGSAIGSTVGIAASTGTAAFIGSACGLGVCTAPAFSVSPMAMIVMSVFDINVLELIHYSLIVLPLLTLITLVLLAVIHRNLVRSL</sequence>
<feature type="transmembrane region" description="Helical" evidence="1">
    <location>
        <begin position="185"/>
        <end position="211"/>
    </location>
</feature>
<organism evidence="2 3">
    <name type="scientific">Vulcanisaeta moutnovskia (strain 768-28)</name>
    <dbReference type="NCBI Taxonomy" id="985053"/>
    <lineage>
        <taxon>Archaea</taxon>
        <taxon>Thermoproteota</taxon>
        <taxon>Thermoprotei</taxon>
        <taxon>Thermoproteales</taxon>
        <taxon>Thermoproteaceae</taxon>
        <taxon>Vulcanisaeta</taxon>
    </lineage>
</organism>
<keyword evidence="1" id="KW-0472">Membrane</keyword>
<dbReference type="eggNOG" id="arCOG13914">
    <property type="taxonomic scope" value="Archaea"/>
</dbReference>
<dbReference type="HOGENOM" id="CLU_1064050_0_0_2"/>
<dbReference type="RefSeq" id="WP_013603949.1">
    <property type="nucleotide sequence ID" value="NC_015151.1"/>
</dbReference>
<evidence type="ECO:0000313" key="3">
    <source>
        <dbReference type="Proteomes" id="UP000007485"/>
    </source>
</evidence>
<dbReference type="OrthoDB" id="28267at2157"/>
<dbReference type="GeneID" id="10288227"/>
<feature type="transmembrane region" description="Helical" evidence="1">
    <location>
        <begin position="141"/>
        <end position="164"/>
    </location>
</feature>